<evidence type="ECO:0000259" key="14">
    <source>
        <dbReference type="Pfam" id="PF07479"/>
    </source>
</evidence>
<comment type="caution">
    <text evidence="15">The sequence shown here is derived from an EMBL/GenBank/DDBJ whole genome shotgun (WGS) entry which is preliminary data.</text>
</comment>
<dbReference type="InterPro" id="IPR013328">
    <property type="entry name" value="6PGD_dom2"/>
</dbReference>
<evidence type="ECO:0000256" key="7">
    <source>
        <dbReference type="HAMAP-Rule" id="MF_00394"/>
    </source>
</evidence>
<feature type="domain" description="Glycerol-3-phosphate dehydrogenase NAD-dependent C-terminal" evidence="14">
    <location>
        <begin position="177"/>
        <end position="309"/>
    </location>
</feature>
<feature type="binding site" evidence="10">
    <location>
        <position position="138"/>
    </location>
    <ligand>
        <name>NAD(+)</name>
        <dbReference type="ChEBI" id="CHEBI:57540"/>
    </ligand>
</feature>
<comment type="caution">
    <text evidence="7">Lacks conserved residue(s) required for the propagation of feature annotation.</text>
</comment>
<comment type="pathway">
    <text evidence="7">Membrane lipid metabolism; glycerophospholipid metabolism.</text>
</comment>
<comment type="similarity">
    <text evidence="1 7 11">Belongs to the NAD-dependent glycerol-3-phosphate dehydrogenase family.</text>
</comment>
<evidence type="ECO:0000313" key="15">
    <source>
        <dbReference type="EMBL" id="PVE49062.1"/>
    </source>
</evidence>
<feature type="binding site" evidence="7">
    <location>
        <position position="14"/>
    </location>
    <ligand>
        <name>NADPH</name>
        <dbReference type="ChEBI" id="CHEBI:57783"/>
    </ligand>
</feature>
<keyword evidence="3 7" id="KW-0560">Oxidoreductase</keyword>
<accession>A0A2T7UWK0</accession>
<feature type="binding site" evidence="10">
    <location>
        <begin position="10"/>
        <end position="15"/>
    </location>
    <ligand>
        <name>NAD(+)</name>
        <dbReference type="ChEBI" id="CHEBI:57540"/>
    </ligand>
</feature>
<evidence type="ECO:0000256" key="9">
    <source>
        <dbReference type="PIRSR" id="PIRSR000114-2"/>
    </source>
</evidence>
<dbReference type="InterPro" id="IPR036291">
    <property type="entry name" value="NAD(P)-bd_dom_sf"/>
</dbReference>
<dbReference type="GO" id="GO:0006650">
    <property type="term" value="P:glycerophospholipid metabolic process"/>
    <property type="evidence" value="ECO:0007669"/>
    <property type="project" value="UniProtKB-UniRule"/>
</dbReference>
<dbReference type="Pfam" id="PF01210">
    <property type="entry name" value="NAD_Gly3P_dh_N"/>
    <property type="match status" value="1"/>
</dbReference>
<feature type="domain" description="Glycerol-3-phosphate dehydrogenase NAD-dependent N-terminal" evidence="13">
    <location>
        <begin position="5"/>
        <end position="155"/>
    </location>
</feature>
<evidence type="ECO:0000256" key="3">
    <source>
        <dbReference type="ARBA" id="ARBA00023002"/>
    </source>
</evidence>
<dbReference type="EMBL" id="QDDR01000001">
    <property type="protein sequence ID" value="PVE49062.1"/>
    <property type="molecule type" value="Genomic_DNA"/>
</dbReference>
<keyword evidence="7 10" id="KW-0520">NAD</keyword>
<dbReference type="PIRSF" id="PIRSF000114">
    <property type="entry name" value="Glycerol-3-P_dh"/>
    <property type="match status" value="1"/>
</dbReference>
<evidence type="ECO:0000256" key="8">
    <source>
        <dbReference type="PIRSR" id="PIRSR000114-1"/>
    </source>
</evidence>
<dbReference type="EC" id="1.1.1.94" evidence="7"/>
<gene>
    <name evidence="7" type="primary">gpsA</name>
    <name evidence="15" type="ORF">DDE23_01240</name>
</gene>
<evidence type="ECO:0000259" key="13">
    <source>
        <dbReference type="Pfam" id="PF01210"/>
    </source>
</evidence>
<dbReference type="GO" id="GO:0008654">
    <property type="term" value="P:phospholipid biosynthetic process"/>
    <property type="evidence" value="ECO:0007669"/>
    <property type="project" value="UniProtKB-KW"/>
</dbReference>
<feature type="binding site" evidence="7">
    <location>
        <position position="106"/>
    </location>
    <ligand>
        <name>NADPH</name>
        <dbReference type="ChEBI" id="CHEBI:57783"/>
    </ligand>
</feature>
<comment type="subcellular location">
    <subcellularLocation>
        <location evidence="7">Cytoplasm</location>
    </subcellularLocation>
</comment>
<comment type="catalytic activity">
    <reaction evidence="7 12">
        <text>sn-glycerol 3-phosphate + NADP(+) = dihydroxyacetone phosphate + NADPH + H(+)</text>
        <dbReference type="Rhea" id="RHEA:11096"/>
        <dbReference type="ChEBI" id="CHEBI:15378"/>
        <dbReference type="ChEBI" id="CHEBI:57597"/>
        <dbReference type="ChEBI" id="CHEBI:57642"/>
        <dbReference type="ChEBI" id="CHEBI:57783"/>
        <dbReference type="ChEBI" id="CHEBI:58349"/>
        <dbReference type="EC" id="1.1.1.94"/>
    </reaction>
</comment>
<dbReference type="PANTHER" id="PTHR11728">
    <property type="entry name" value="GLYCEROL-3-PHOSPHATE DEHYDROGENASE"/>
    <property type="match status" value="1"/>
</dbReference>
<feature type="binding site" evidence="7">
    <location>
        <position position="251"/>
    </location>
    <ligand>
        <name>sn-glycerol 3-phosphate</name>
        <dbReference type="ChEBI" id="CHEBI:57597"/>
    </ligand>
</feature>
<dbReference type="PRINTS" id="PR00077">
    <property type="entry name" value="GPDHDRGNASE"/>
</dbReference>
<feature type="binding site" evidence="9">
    <location>
        <begin position="252"/>
        <end position="253"/>
    </location>
    <ligand>
        <name>substrate</name>
    </ligand>
</feature>
<dbReference type="NCBIfam" id="NF000942">
    <property type="entry name" value="PRK00094.1-4"/>
    <property type="match status" value="1"/>
</dbReference>
<proteinExistence type="inferred from homology"/>
<evidence type="ECO:0000256" key="12">
    <source>
        <dbReference type="RuleBase" id="RU000439"/>
    </source>
</evidence>
<dbReference type="HAMAP" id="MF_00394">
    <property type="entry name" value="NAD_Glyc3P_dehydrog"/>
    <property type="match status" value="1"/>
</dbReference>
<keyword evidence="2 7" id="KW-0444">Lipid biosynthesis</keyword>
<evidence type="ECO:0000256" key="10">
    <source>
        <dbReference type="PIRSR" id="PIRSR000114-3"/>
    </source>
</evidence>
<dbReference type="Proteomes" id="UP000244810">
    <property type="component" value="Unassembled WGS sequence"/>
</dbReference>
<dbReference type="InterPro" id="IPR006109">
    <property type="entry name" value="G3P_DH_NAD-dep_C"/>
</dbReference>
<comment type="catalytic activity">
    <reaction evidence="7">
        <text>sn-glycerol 3-phosphate + NAD(+) = dihydroxyacetone phosphate + NADH + H(+)</text>
        <dbReference type="Rhea" id="RHEA:11092"/>
        <dbReference type="ChEBI" id="CHEBI:15378"/>
        <dbReference type="ChEBI" id="CHEBI:57540"/>
        <dbReference type="ChEBI" id="CHEBI:57597"/>
        <dbReference type="ChEBI" id="CHEBI:57642"/>
        <dbReference type="ChEBI" id="CHEBI:57945"/>
        <dbReference type="EC" id="1.1.1.94"/>
    </reaction>
</comment>
<keyword evidence="16" id="KW-1185">Reference proteome</keyword>
<dbReference type="OrthoDB" id="9812273at2"/>
<dbReference type="SUPFAM" id="SSF48179">
    <property type="entry name" value="6-phosphogluconate dehydrogenase C-terminal domain-like"/>
    <property type="match status" value="1"/>
</dbReference>
<dbReference type="PROSITE" id="PS00957">
    <property type="entry name" value="NAD_G3PDH"/>
    <property type="match status" value="1"/>
</dbReference>
<evidence type="ECO:0000313" key="16">
    <source>
        <dbReference type="Proteomes" id="UP000244810"/>
    </source>
</evidence>
<feature type="binding site" evidence="7">
    <location>
        <position position="273"/>
    </location>
    <ligand>
        <name>NADPH</name>
        <dbReference type="ChEBI" id="CHEBI:57783"/>
    </ligand>
</feature>
<comment type="function">
    <text evidence="7">Catalyzes the reduction of the glycolytic intermediate dihydroxyacetone phosphate (DHAP) to sn-glycerol 3-phosphate (G3P), the key precursor for phospholipid synthesis.</text>
</comment>
<evidence type="ECO:0000256" key="6">
    <source>
        <dbReference type="ARBA" id="ARBA00023264"/>
    </source>
</evidence>
<feature type="binding site" evidence="9">
    <location>
        <position position="106"/>
    </location>
    <ligand>
        <name>substrate</name>
    </ligand>
</feature>
<keyword evidence="7" id="KW-0963">Cytoplasm</keyword>
<feature type="binding site" evidence="7">
    <location>
        <position position="241"/>
    </location>
    <ligand>
        <name>sn-glycerol 3-phosphate</name>
        <dbReference type="ChEBI" id="CHEBI:57597"/>
    </ligand>
</feature>
<dbReference type="InterPro" id="IPR011128">
    <property type="entry name" value="G3P_DH_NAD-dep_N"/>
</dbReference>
<keyword evidence="5 7" id="KW-0594">Phospholipid biosynthesis</keyword>
<evidence type="ECO:0000256" key="1">
    <source>
        <dbReference type="ARBA" id="ARBA00011009"/>
    </source>
</evidence>
<reference evidence="15 16" key="1">
    <citation type="journal article" date="2011" name="Syst. Appl. Microbiol.">
        <title>Defluviimonas denitrificans gen. nov., sp. nov., and Pararhodobacter aggregans gen. nov., sp. nov., non-phototrophic Rhodobacteraceae from the biofilter of a marine aquaculture.</title>
        <authorList>
            <person name="Foesel B.U."/>
            <person name="Drake H.L."/>
            <person name="Schramm A."/>
        </authorList>
    </citation>
    <scope>NUCLEOTIDE SEQUENCE [LARGE SCALE GENOMIC DNA]</scope>
    <source>
        <strain evidence="15 16">D1-19</strain>
    </source>
</reference>
<feature type="binding site" evidence="7">
    <location>
        <position position="34"/>
    </location>
    <ligand>
        <name>NADPH</name>
        <dbReference type="ChEBI" id="CHEBI:57783"/>
    </ligand>
</feature>
<dbReference type="Pfam" id="PF07479">
    <property type="entry name" value="NAD_Gly3P_dh_C"/>
    <property type="match status" value="1"/>
</dbReference>
<dbReference type="AlphaFoldDB" id="A0A2T7UWK0"/>
<feature type="binding site" evidence="7">
    <location>
        <position position="252"/>
    </location>
    <ligand>
        <name>NADPH</name>
        <dbReference type="ChEBI" id="CHEBI:57783"/>
    </ligand>
</feature>
<keyword evidence="6 7" id="KW-1208">Phospholipid metabolism</keyword>
<evidence type="ECO:0000256" key="11">
    <source>
        <dbReference type="RuleBase" id="RU000437"/>
    </source>
</evidence>
<keyword evidence="7" id="KW-0547">Nucleotide-binding</keyword>
<evidence type="ECO:0000256" key="5">
    <source>
        <dbReference type="ARBA" id="ARBA00023209"/>
    </source>
</evidence>
<dbReference type="InterPro" id="IPR006168">
    <property type="entry name" value="G3P_DH_NAD-dep"/>
</dbReference>
<feature type="binding site" evidence="7">
    <location>
        <position position="138"/>
    </location>
    <ligand>
        <name>NADPH</name>
        <dbReference type="ChEBI" id="CHEBI:57783"/>
    </ligand>
</feature>
<feature type="binding site" evidence="7">
    <location>
        <position position="252"/>
    </location>
    <ligand>
        <name>sn-glycerol 3-phosphate</name>
        <dbReference type="ChEBI" id="CHEBI:57597"/>
    </ligand>
</feature>
<feature type="binding site" evidence="7">
    <location>
        <position position="106"/>
    </location>
    <ligand>
        <name>sn-glycerol 3-phosphate</name>
        <dbReference type="ChEBI" id="CHEBI:57597"/>
    </ligand>
</feature>
<dbReference type="NCBIfam" id="NF000940">
    <property type="entry name" value="PRK00094.1-2"/>
    <property type="match status" value="1"/>
</dbReference>
<dbReference type="GO" id="GO:0051287">
    <property type="term" value="F:NAD binding"/>
    <property type="evidence" value="ECO:0007669"/>
    <property type="project" value="InterPro"/>
</dbReference>
<feature type="binding site" evidence="7">
    <location>
        <position position="253"/>
    </location>
    <ligand>
        <name>sn-glycerol 3-phosphate</name>
        <dbReference type="ChEBI" id="CHEBI:57597"/>
    </ligand>
</feature>
<feature type="binding site" evidence="7">
    <location>
        <position position="136"/>
    </location>
    <ligand>
        <name>sn-glycerol 3-phosphate</name>
        <dbReference type="ChEBI" id="CHEBI:57597"/>
    </ligand>
</feature>
<dbReference type="GO" id="GO:0046167">
    <property type="term" value="P:glycerol-3-phosphate biosynthetic process"/>
    <property type="evidence" value="ECO:0007669"/>
    <property type="project" value="UniProtKB-UniRule"/>
</dbReference>
<dbReference type="GO" id="GO:0005829">
    <property type="term" value="C:cytosol"/>
    <property type="evidence" value="ECO:0007669"/>
    <property type="project" value="TreeGrafter"/>
</dbReference>
<feature type="active site" description="Proton acceptor" evidence="7 8">
    <location>
        <position position="188"/>
    </location>
</feature>
<dbReference type="Gene3D" id="1.10.1040.10">
    <property type="entry name" value="N-(1-d-carboxylethyl)-l-norvaline Dehydrogenase, domain 2"/>
    <property type="match status" value="1"/>
</dbReference>
<feature type="binding site" evidence="7">
    <location>
        <position position="134"/>
    </location>
    <ligand>
        <name>sn-glycerol 3-phosphate</name>
        <dbReference type="ChEBI" id="CHEBI:57597"/>
    </ligand>
</feature>
<evidence type="ECO:0000256" key="2">
    <source>
        <dbReference type="ARBA" id="ARBA00022516"/>
    </source>
</evidence>
<feature type="binding site" evidence="10">
    <location>
        <position position="252"/>
    </location>
    <ligand>
        <name>NAD(+)</name>
        <dbReference type="ChEBI" id="CHEBI:57540"/>
    </ligand>
</feature>
<dbReference type="GO" id="GO:0046168">
    <property type="term" value="P:glycerol-3-phosphate catabolic process"/>
    <property type="evidence" value="ECO:0007669"/>
    <property type="project" value="InterPro"/>
</dbReference>
<organism evidence="15 16">
    <name type="scientific">Pararhodobacter aggregans</name>
    <dbReference type="NCBI Taxonomy" id="404875"/>
    <lineage>
        <taxon>Bacteria</taxon>
        <taxon>Pseudomonadati</taxon>
        <taxon>Pseudomonadota</taxon>
        <taxon>Alphaproteobacteria</taxon>
        <taxon>Rhodobacterales</taxon>
        <taxon>Paracoccaceae</taxon>
        <taxon>Pararhodobacter</taxon>
    </lineage>
</organism>
<dbReference type="GO" id="GO:0141153">
    <property type="term" value="F:glycerol-3-phosphate dehydrogenase (NADP+) activity"/>
    <property type="evidence" value="ECO:0007669"/>
    <property type="project" value="RHEA"/>
</dbReference>
<evidence type="ECO:0000256" key="4">
    <source>
        <dbReference type="ARBA" id="ARBA00023098"/>
    </source>
</evidence>
<dbReference type="GO" id="GO:0005975">
    <property type="term" value="P:carbohydrate metabolic process"/>
    <property type="evidence" value="ECO:0007669"/>
    <property type="project" value="InterPro"/>
</dbReference>
<name>A0A2T7UWK0_9RHOB</name>
<protein>
    <recommendedName>
        <fullName evidence="7">Glycerol-3-phosphate dehydrogenase [NAD(P)+]</fullName>
        <ecNumber evidence="7">1.1.1.94</ecNumber>
    </recommendedName>
    <alternativeName>
        <fullName evidence="7">NAD(P)(+)-dependent glycerol-3-phosphate dehydrogenase</fullName>
    </alternativeName>
    <alternativeName>
        <fullName evidence="7">NAD(P)H-dependent dihydroxyacetone-phosphate reductase</fullName>
    </alternativeName>
</protein>
<dbReference type="Gene3D" id="3.40.50.720">
    <property type="entry name" value="NAD(P)-binding Rossmann-like Domain"/>
    <property type="match status" value="1"/>
</dbReference>
<dbReference type="InterPro" id="IPR008927">
    <property type="entry name" value="6-PGluconate_DH-like_C_sf"/>
</dbReference>
<keyword evidence="4 7" id="KW-0443">Lipid metabolism</keyword>
<sequence length="323" mass="33069">MERPEIGVLGAGAFGTALAITLARAGRRVSLYARDEAQVDRMRTTGENAARLPGVPLPPSLRPTAAVAEAAAAPILLLAVPTQTLRRLAETQAGALAGRTLVACCKGVELGSGLLPTEVLEQAIPGARTAVLTGPSFAVDIALGKPTALTLATAHRGGEALQAELATPDLRLYLTEDALGAQLGGALKNVIAIAAGVVLGAGFGESARAALMTRGFAEIQRLAESRGALPETLAGLSGFGDLVLTCTSEKSRNFRHGQAIGRGELPDGAQTVEGVMTAHALAADGDSDTLPVTCMVSALLKGQVSLDEAKDLLLSRPLRHERG</sequence>
<dbReference type="PANTHER" id="PTHR11728:SF1">
    <property type="entry name" value="GLYCEROL-3-PHOSPHATE DEHYDROGENASE [NAD(+)] 2, CHLOROPLASTIC"/>
    <property type="match status" value="1"/>
</dbReference>
<feature type="binding site" evidence="7">
    <location>
        <position position="188"/>
    </location>
    <ligand>
        <name>sn-glycerol 3-phosphate</name>
        <dbReference type="ChEBI" id="CHEBI:57597"/>
    </ligand>
</feature>
<dbReference type="UniPathway" id="UPA00940"/>
<dbReference type="GO" id="GO:0141152">
    <property type="term" value="F:glycerol-3-phosphate dehydrogenase (NAD+) activity"/>
    <property type="evidence" value="ECO:0007669"/>
    <property type="project" value="RHEA"/>
</dbReference>
<dbReference type="SUPFAM" id="SSF51735">
    <property type="entry name" value="NAD(P)-binding Rossmann-fold domains"/>
    <property type="match status" value="1"/>
</dbReference>
<keyword evidence="7" id="KW-0521">NADP</keyword>